<comment type="caution">
    <text evidence="6">The sequence shown here is derived from an EMBL/GenBank/DDBJ whole genome shotgun (WGS) entry which is preliminary data.</text>
</comment>
<dbReference type="GO" id="GO:0019752">
    <property type="term" value="P:carboxylic acid metabolic process"/>
    <property type="evidence" value="ECO:0007669"/>
    <property type="project" value="UniProtKB-ARBA"/>
</dbReference>
<dbReference type="AlphaFoldDB" id="A0A171KVD8"/>
<keyword evidence="7" id="KW-1185">Reference proteome</keyword>
<evidence type="ECO:0000259" key="5">
    <source>
        <dbReference type="Pfam" id="PF01557"/>
    </source>
</evidence>
<dbReference type="STRING" id="206506.AAV32_00375"/>
<dbReference type="PANTHER" id="PTHR11820">
    <property type="entry name" value="ACYLPYRUVASE"/>
    <property type="match status" value="1"/>
</dbReference>
<dbReference type="GO" id="GO:0016853">
    <property type="term" value="F:isomerase activity"/>
    <property type="evidence" value="ECO:0007669"/>
    <property type="project" value="UniProtKB-ARBA"/>
</dbReference>
<comment type="similarity">
    <text evidence="2">Belongs to the FAH family.</text>
</comment>
<gene>
    <name evidence="6" type="ORF">AAV32_00375</name>
</gene>
<proteinExistence type="inferred from homology"/>
<dbReference type="PATRIC" id="fig|206506.3.peg.103"/>
<evidence type="ECO:0000313" key="6">
    <source>
        <dbReference type="EMBL" id="KKO72855.1"/>
    </source>
</evidence>
<organism evidence="6 7">
    <name type="scientific">Kerstersia gyiorum</name>
    <dbReference type="NCBI Taxonomy" id="206506"/>
    <lineage>
        <taxon>Bacteria</taxon>
        <taxon>Pseudomonadati</taxon>
        <taxon>Pseudomonadota</taxon>
        <taxon>Betaproteobacteria</taxon>
        <taxon>Burkholderiales</taxon>
        <taxon>Alcaligenaceae</taxon>
        <taxon>Kerstersia</taxon>
    </lineage>
</organism>
<accession>A0A171KVD8</accession>
<dbReference type="Pfam" id="PF01557">
    <property type="entry name" value="FAA_hydrolase"/>
    <property type="match status" value="1"/>
</dbReference>
<keyword evidence="4" id="KW-0378">Hydrolase</keyword>
<dbReference type="RefSeq" id="WP_068366314.1">
    <property type="nucleotide sequence ID" value="NZ_LBNE01000001.1"/>
</dbReference>
<protein>
    <recommendedName>
        <fullName evidence="5">Fumarylacetoacetase-like C-terminal domain-containing protein</fullName>
    </recommendedName>
</protein>
<evidence type="ECO:0000256" key="2">
    <source>
        <dbReference type="ARBA" id="ARBA00010211"/>
    </source>
</evidence>
<comment type="cofactor">
    <cofactor evidence="1">
        <name>Mg(2+)</name>
        <dbReference type="ChEBI" id="CHEBI:18420"/>
    </cofactor>
</comment>
<keyword evidence="3" id="KW-0479">Metal-binding</keyword>
<evidence type="ECO:0000256" key="4">
    <source>
        <dbReference type="ARBA" id="ARBA00022801"/>
    </source>
</evidence>
<name>A0A171KVD8_9BURK</name>
<dbReference type="GO" id="GO:0018773">
    <property type="term" value="F:acetylpyruvate hydrolase activity"/>
    <property type="evidence" value="ECO:0007669"/>
    <property type="project" value="TreeGrafter"/>
</dbReference>
<dbReference type="FunFam" id="3.90.850.10:FF:000002">
    <property type="entry name" value="2-hydroxyhepta-2,4-diene-1,7-dioate isomerase"/>
    <property type="match status" value="1"/>
</dbReference>
<evidence type="ECO:0000256" key="1">
    <source>
        <dbReference type="ARBA" id="ARBA00001946"/>
    </source>
</evidence>
<reference evidence="6 7" key="1">
    <citation type="submission" date="2015-04" db="EMBL/GenBank/DDBJ databases">
        <title>Genome sequence of Kerstersia gyiorum CG1.</title>
        <authorList>
            <person name="Greninger A.L."/>
            <person name="Kozyreva V."/>
            <person name="Chaturvedi V."/>
        </authorList>
    </citation>
    <scope>NUCLEOTIDE SEQUENCE [LARGE SCALE GENOMIC DNA]</scope>
    <source>
        <strain evidence="6 7">CG1</strain>
    </source>
</reference>
<dbReference type="GO" id="GO:0046872">
    <property type="term" value="F:metal ion binding"/>
    <property type="evidence" value="ECO:0007669"/>
    <property type="project" value="UniProtKB-KW"/>
</dbReference>
<dbReference type="SUPFAM" id="SSF56529">
    <property type="entry name" value="FAH"/>
    <property type="match status" value="1"/>
</dbReference>
<evidence type="ECO:0000313" key="7">
    <source>
        <dbReference type="Proteomes" id="UP000078084"/>
    </source>
</evidence>
<evidence type="ECO:0000256" key="3">
    <source>
        <dbReference type="ARBA" id="ARBA00022723"/>
    </source>
</evidence>
<dbReference type="PANTHER" id="PTHR11820:SF7">
    <property type="entry name" value="ACYLPYRUVASE FAHD1, MITOCHONDRIAL"/>
    <property type="match status" value="1"/>
</dbReference>
<feature type="domain" description="Fumarylacetoacetase-like C-terminal" evidence="5">
    <location>
        <begin position="88"/>
        <end position="300"/>
    </location>
</feature>
<dbReference type="InterPro" id="IPR036663">
    <property type="entry name" value="Fumarylacetoacetase_C_sf"/>
</dbReference>
<dbReference type="EMBL" id="LBNE01000001">
    <property type="protein sequence ID" value="KKO72855.1"/>
    <property type="molecule type" value="Genomic_DNA"/>
</dbReference>
<dbReference type="InterPro" id="IPR011234">
    <property type="entry name" value="Fumarylacetoacetase-like_C"/>
</dbReference>
<dbReference type="Proteomes" id="UP000078084">
    <property type="component" value="Unassembled WGS sequence"/>
</dbReference>
<dbReference type="Gene3D" id="3.90.850.10">
    <property type="entry name" value="Fumarylacetoacetase-like, C-terminal domain"/>
    <property type="match status" value="1"/>
</dbReference>
<sequence length="301" mass="31939">MKFLNFLHNGSPCLGVMLGAAHVLDLGAAWPSRPAPASVDALIQAGEPALAITRGLLQQYGGADAGPHVHRYETLEILPPADPQGRNIFNVGRNYRDHIIEGNLANGRPADAFPTAIEFFTKPRTAMVGHKGQVLRHASLTNSLDYEVELAIVIGSAGRDIAVADALSHVFGYTILNDVTARDLQRLHGQWFKGKSLDTSCPLGPAVVHASAIADPDALMLELDVDGELRQRDSTASMIFSVATIVSALSAGMTLLPGDIIATGTPKGVGFAMRPQRCLQAGQTVRARIEGIGELVNTVVD</sequence>